<feature type="region of interest" description="Disordered" evidence="1">
    <location>
        <begin position="129"/>
        <end position="153"/>
    </location>
</feature>
<keyword evidence="3" id="KW-1185">Reference proteome</keyword>
<evidence type="ECO:0000256" key="1">
    <source>
        <dbReference type="SAM" id="MobiDB-lite"/>
    </source>
</evidence>
<protein>
    <submittedName>
        <fullName evidence="2">Uncharacterized protein</fullName>
    </submittedName>
</protein>
<gene>
    <name evidence="2" type="ORF">BJ322DRAFT_1111007</name>
</gene>
<evidence type="ECO:0000313" key="2">
    <source>
        <dbReference type="EMBL" id="KAF9782116.1"/>
    </source>
</evidence>
<name>A0A9P6L4A9_9AGAM</name>
<dbReference type="AlphaFoldDB" id="A0A9P6L4A9"/>
<sequence length="153" mass="17093">MSLNVNTTPFDATTPYNVNTSDVVNHLYDTPTAIACDNEVAQDFLRQHEAPFQVWDQAGHLIPLLDTMERDREERIIRLEKRMDLMGSSPSIPSLESCSSPSDGEEDFEEEPEESDYSFWTAVSPIEQGSPSSYAVEAGSRESSGQVWVQSSE</sequence>
<reference evidence="2" key="2">
    <citation type="submission" date="2020-11" db="EMBL/GenBank/DDBJ databases">
        <authorList>
            <consortium name="DOE Joint Genome Institute"/>
            <person name="Kuo A."/>
            <person name="Miyauchi S."/>
            <person name="Kiss E."/>
            <person name="Drula E."/>
            <person name="Kohler A."/>
            <person name="Sanchez-Garcia M."/>
            <person name="Andreopoulos B."/>
            <person name="Barry K.W."/>
            <person name="Bonito G."/>
            <person name="Buee M."/>
            <person name="Carver A."/>
            <person name="Chen C."/>
            <person name="Cichocki N."/>
            <person name="Clum A."/>
            <person name="Culley D."/>
            <person name="Crous P.W."/>
            <person name="Fauchery L."/>
            <person name="Girlanda M."/>
            <person name="Hayes R."/>
            <person name="Keri Z."/>
            <person name="Labutti K."/>
            <person name="Lipzen A."/>
            <person name="Lombard V."/>
            <person name="Magnuson J."/>
            <person name="Maillard F."/>
            <person name="Morin E."/>
            <person name="Murat C."/>
            <person name="Nolan M."/>
            <person name="Ohm R."/>
            <person name="Pangilinan J."/>
            <person name="Pereira M."/>
            <person name="Perotto S."/>
            <person name="Peter M."/>
            <person name="Riley R."/>
            <person name="Sitrit Y."/>
            <person name="Stielow B."/>
            <person name="Szollosi G."/>
            <person name="Zifcakova L."/>
            <person name="Stursova M."/>
            <person name="Spatafora J.W."/>
            <person name="Tedersoo L."/>
            <person name="Vaario L.-M."/>
            <person name="Yamada A."/>
            <person name="Yan M."/>
            <person name="Wang P."/>
            <person name="Xu J."/>
            <person name="Bruns T."/>
            <person name="Baldrian P."/>
            <person name="Vilgalys R."/>
            <person name="Henrissat B."/>
            <person name="Grigoriev I.V."/>
            <person name="Hibbett D."/>
            <person name="Nagy L.G."/>
            <person name="Martin F.M."/>
        </authorList>
    </citation>
    <scope>NUCLEOTIDE SEQUENCE</scope>
    <source>
        <strain evidence="2">UH-Tt-Lm1</strain>
    </source>
</reference>
<accession>A0A9P6L4A9</accession>
<feature type="compositionally biased region" description="Acidic residues" evidence="1">
    <location>
        <begin position="103"/>
        <end position="116"/>
    </location>
</feature>
<feature type="compositionally biased region" description="Polar residues" evidence="1">
    <location>
        <begin position="141"/>
        <end position="153"/>
    </location>
</feature>
<organism evidence="2 3">
    <name type="scientific">Thelephora terrestris</name>
    <dbReference type="NCBI Taxonomy" id="56493"/>
    <lineage>
        <taxon>Eukaryota</taxon>
        <taxon>Fungi</taxon>
        <taxon>Dikarya</taxon>
        <taxon>Basidiomycota</taxon>
        <taxon>Agaricomycotina</taxon>
        <taxon>Agaricomycetes</taxon>
        <taxon>Thelephorales</taxon>
        <taxon>Thelephoraceae</taxon>
        <taxon>Thelephora</taxon>
    </lineage>
</organism>
<reference evidence="2" key="1">
    <citation type="journal article" date="2020" name="Nat. Commun.">
        <title>Large-scale genome sequencing of mycorrhizal fungi provides insights into the early evolution of symbiotic traits.</title>
        <authorList>
            <person name="Miyauchi S."/>
            <person name="Kiss E."/>
            <person name="Kuo A."/>
            <person name="Drula E."/>
            <person name="Kohler A."/>
            <person name="Sanchez-Garcia M."/>
            <person name="Morin E."/>
            <person name="Andreopoulos B."/>
            <person name="Barry K.W."/>
            <person name="Bonito G."/>
            <person name="Buee M."/>
            <person name="Carver A."/>
            <person name="Chen C."/>
            <person name="Cichocki N."/>
            <person name="Clum A."/>
            <person name="Culley D."/>
            <person name="Crous P.W."/>
            <person name="Fauchery L."/>
            <person name="Girlanda M."/>
            <person name="Hayes R.D."/>
            <person name="Keri Z."/>
            <person name="LaButti K."/>
            <person name="Lipzen A."/>
            <person name="Lombard V."/>
            <person name="Magnuson J."/>
            <person name="Maillard F."/>
            <person name="Murat C."/>
            <person name="Nolan M."/>
            <person name="Ohm R.A."/>
            <person name="Pangilinan J."/>
            <person name="Pereira M.F."/>
            <person name="Perotto S."/>
            <person name="Peter M."/>
            <person name="Pfister S."/>
            <person name="Riley R."/>
            <person name="Sitrit Y."/>
            <person name="Stielow J.B."/>
            <person name="Szollosi G."/>
            <person name="Zifcakova L."/>
            <person name="Stursova M."/>
            <person name="Spatafora J.W."/>
            <person name="Tedersoo L."/>
            <person name="Vaario L.M."/>
            <person name="Yamada A."/>
            <person name="Yan M."/>
            <person name="Wang P."/>
            <person name="Xu J."/>
            <person name="Bruns T."/>
            <person name="Baldrian P."/>
            <person name="Vilgalys R."/>
            <person name="Dunand C."/>
            <person name="Henrissat B."/>
            <person name="Grigoriev I.V."/>
            <person name="Hibbett D."/>
            <person name="Nagy L.G."/>
            <person name="Martin F.M."/>
        </authorList>
    </citation>
    <scope>NUCLEOTIDE SEQUENCE</scope>
    <source>
        <strain evidence="2">UH-Tt-Lm1</strain>
    </source>
</reference>
<feature type="compositionally biased region" description="Low complexity" evidence="1">
    <location>
        <begin position="88"/>
        <end position="102"/>
    </location>
</feature>
<evidence type="ECO:0000313" key="3">
    <source>
        <dbReference type="Proteomes" id="UP000736335"/>
    </source>
</evidence>
<proteinExistence type="predicted"/>
<dbReference type="Proteomes" id="UP000736335">
    <property type="component" value="Unassembled WGS sequence"/>
</dbReference>
<comment type="caution">
    <text evidence="2">The sequence shown here is derived from an EMBL/GenBank/DDBJ whole genome shotgun (WGS) entry which is preliminary data.</text>
</comment>
<feature type="region of interest" description="Disordered" evidence="1">
    <location>
        <begin position="83"/>
        <end position="117"/>
    </location>
</feature>
<dbReference type="EMBL" id="WIUZ02000012">
    <property type="protein sequence ID" value="KAF9782116.1"/>
    <property type="molecule type" value="Genomic_DNA"/>
</dbReference>